<name>A0A918Q5Y8_9BACT</name>
<evidence type="ECO:0000313" key="1">
    <source>
        <dbReference type="EMBL" id="GGZ35264.1"/>
    </source>
</evidence>
<dbReference type="RefSeq" id="WP_018475462.1">
    <property type="nucleotide sequence ID" value="NZ_BMWX01000005.1"/>
</dbReference>
<keyword evidence="2" id="KW-1185">Reference proteome</keyword>
<accession>A0A918Q5Y8</accession>
<dbReference type="Proteomes" id="UP000619457">
    <property type="component" value="Unassembled WGS sequence"/>
</dbReference>
<gene>
    <name evidence="1" type="ORF">GCM10007049_30860</name>
</gene>
<organism evidence="1 2">
    <name type="scientific">Echinicola pacifica</name>
    <dbReference type="NCBI Taxonomy" id="346377"/>
    <lineage>
        <taxon>Bacteria</taxon>
        <taxon>Pseudomonadati</taxon>
        <taxon>Bacteroidota</taxon>
        <taxon>Cytophagia</taxon>
        <taxon>Cytophagales</taxon>
        <taxon>Cyclobacteriaceae</taxon>
        <taxon>Echinicola</taxon>
    </lineage>
</organism>
<dbReference type="EMBL" id="BMWX01000005">
    <property type="protein sequence ID" value="GGZ35264.1"/>
    <property type="molecule type" value="Genomic_DNA"/>
</dbReference>
<proteinExistence type="predicted"/>
<reference evidence="1" key="1">
    <citation type="journal article" date="2014" name="Int. J. Syst. Evol. Microbiol.">
        <title>Complete genome sequence of Corynebacterium casei LMG S-19264T (=DSM 44701T), isolated from a smear-ripened cheese.</title>
        <authorList>
            <consortium name="US DOE Joint Genome Institute (JGI-PGF)"/>
            <person name="Walter F."/>
            <person name="Albersmeier A."/>
            <person name="Kalinowski J."/>
            <person name="Ruckert C."/>
        </authorList>
    </citation>
    <scope>NUCLEOTIDE SEQUENCE</scope>
    <source>
        <strain evidence="1">KCTC 12368</strain>
    </source>
</reference>
<protein>
    <submittedName>
        <fullName evidence="1">Uncharacterized protein</fullName>
    </submittedName>
</protein>
<evidence type="ECO:0000313" key="2">
    <source>
        <dbReference type="Proteomes" id="UP000619457"/>
    </source>
</evidence>
<comment type="caution">
    <text evidence="1">The sequence shown here is derived from an EMBL/GenBank/DDBJ whole genome shotgun (WGS) entry which is preliminary data.</text>
</comment>
<reference evidence="1" key="2">
    <citation type="submission" date="2020-09" db="EMBL/GenBank/DDBJ databases">
        <authorList>
            <person name="Sun Q."/>
            <person name="Kim S."/>
        </authorList>
    </citation>
    <scope>NUCLEOTIDE SEQUENCE</scope>
    <source>
        <strain evidence="1">KCTC 12368</strain>
    </source>
</reference>
<dbReference type="AlphaFoldDB" id="A0A918Q5Y8"/>
<sequence length="238" mass="25637">MLTPYQFASNTPIQAIDLDGLEAFYVQYGFRGSVPLLANGLGVTASYNIGVAFDLDKNIGVYQTLSLGGQQGIGLTLGGSGGINWQVNNIQDMEGLGVNVGGFIGGPPGVSLPFEASAELTLNPKAEKVSDLLSGFNFGIPSIPGITYDASIYGEGAYTNFSGITNLGDDYLEFSKSFNKMINDFELNLDHKLKNINLDSKKIGFDSKNFSNQIYNLLYEANLVPEIDLPEVIVRPEK</sequence>